<protein>
    <submittedName>
        <fullName evidence="1">Uncharacterized protein</fullName>
    </submittedName>
</protein>
<organism evidence="1 2">
    <name type="scientific">Verticillium longisporum</name>
    <name type="common">Verticillium dahliae var. longisporum</name>
    <dbReference type="NCBI Taxonomy" id="100787"/>
    <lineage>
        <taxon>Eukaryota</taxon>
        <taxon>Fungi</taxon>
        <taxon>Dikarya</taxon>
        <taxon>Ascomycota</taxon>
        <taxon>Pezizomycotina</taxon>
        <taxon>Sordariomycetes</taxon>
        <taxon>Hypocreomycetidae</taxon>
        <taxon>Glomerellales</taxon>
        <taxon>Plectosphaerellaceae</taxon>
        <taxon>Verticillium</taxon>
    </lineage>
</organism>
<dbReference type="Proteomes" id="UP000044602">
    <property type="component" value="Unassembled WGS sequence"/>
</dbReference>
<evidence type="ECO:0000313" key="2">
    <source>
        <dbReference type="Proteomes" id="UP000044602"/>
    </source>
</evidence>
<sequence>MPANCNACTCSAATANGPLKLARLGRVPLDLAIAARCCTARAGALLVPWDAEPRQLQWVPRKSGSPRQSLCGSSTFIEEWLHASRDSQAWRNDSRRWRVLDGMREMLQCCAVPVAATMLRVKSTRCLAARAAVSRCHAVSLSRCHPWSDLCQGPPSHQNEIITERAPTGRTRE</sequence>
<reference evidence="1 2" key="1">
    <citation type="submission" date="2015-05" db="EMBL/GenBank/DDBJ databases">
        <authorList>
            <person name="Wang D.B."/>
            <person name="Wang M."/>
        </authorList>
    </citation>
    <scope>NUCLEOTIDE SEQUENCE [LARGE SCALE GENOMIC DNA]</scope>
    <source>
        <strain evidence="1">VL1</strain>
    </source>
</reference>
<evidence type="ECO:0000313" key="1">
    <source>
        <dbReference type="EMBL" id="CRK40885.1"/>
    </source>
</evidence>
<keyword evidence="2" id="KW-1185">Reference proteome</keyword>
<gene>
    <name evidence="1" type="ORF">BN1708_008353</name>
</gene>
<dbReference type="AlphaFoldDB" id="A0A0G4N3J8"/>
<dbReference type="EMBL" id="CVQH01026638">
    <property type="protein sequence ID" value="CRK40885.1"/>
    <property type="molecule type" value="Genomic_DNA"/>
</dbReference>
<accession>A0A0G4N3J8</accession>
<name>A0A0G4N3J8_VERLO</name>
<proteinExistence type="predicted"/>